<proteinExistence type="predicted"/>
<sequence>MSFRSRNQIETIRKERESTAEATLRTQLKMHSIVYTQDSRCSKKLGKRKKEAETNTGFSLLVSNNDSGATLKDMTKHLKSYFQISQQIHSVYFIIQHTYFRYSIRKEMLQVLQDKEKIELLLQKDSGIKTKRAHLQKRIKRLTNACILLTDFSMNIYNFNKAQLQYKEDS</sequence>
<keyword evidence="3" id="KW-1185">Reference proteome</keyword>
<dbReference type="GO" id="GO:0005525">
    <property type="term" value="F:GTP binding"/>
    <property type="evidence" value="ECO:0007669"/>
    <property type="project" value="InterPro"/>
</dbReference>
<evidence type="ECO:0000313" key="3">
    <source>
        <dbReference type="Proteomes" id="UP000261620"/>
    </source>
</evidence>
<dbReference type="STRING" id="94237.ENSMMOP00000000882"/>
<dbReference type="Proteomes" id="UP000261620">
    <property type="component" value="Unplaced"/>
</dbReference>
<dbReference type="Gene3D" id="1.20.120.1240">
    <property type="entry name" value="Dynamin, middle domain"/>
    <property type="match status" value="1"/>
</dbReference>
<dbReference type="AlphaFoldDB" id="A0A3Q3VRA7"/>
<dbReference type="GO" id="GO:0003924">
    <property type="term" value="F:GTPase activity"/>
    <property type="evidence" value="ECO:0007669"/>
    <property type="project" value="InterPro"/>
</dbReference>
<reference evidence="2" key="1">
    <citation type="submission" date="2025-08" db="UniProtKB">
        <authorList>
            <consortium name="Ensembl"/>
        </authorList>
    </citation>
    <scope>IDENTIFICATION</scope>
</reference>
<organism evidence="2 3">
    <name type="scientific">Mola mola</name>
    <name type="common">Ocean sunfish</name>
    <name type="synonym">Tetraodon mola</name>
    <dbReference type="NCBI Taxonomy" id="94237"/>
    <lineage>
        <taxon>Eukaryota</taxon>
        <taxon>Metazoa</taxon>
        <taxon>Chordata</taxon>
        <taxon>Craniata</taxon>
        <taxon>Vertebrata</taxon>
        <taxon>Euteleostomi</taxon>
        <taxon>Actinopterygii</taxon>
        <taxon>Neopterygii</taxon>
        <taxon>Teleostei</taxon>
        <taxon>Neoteleostei</taxon>
        <taxon>Acanthomorphata</taxon>
        <taxon>Eupercaria</taxon>
        <taxon>Tetraodontiformes</taxon>
        <taxon>Molidae</taxon>
        <taxon>Mola</taxon>
    </lineage>
</organism>
<reference evidence="2" key="2">
    <citation type="submission" date="2025-09" db="UniProtKB">
        <authorList>
            <consortium name="Ensembl"/>
        </authorList>
    </citation>
    <scope>IDENTIFICATION</scope>
</reference>
<protein>
    <recommendedName>
        <fullName evidence="1">Dynamin GTPase effector domain-containing protein</fullName>
    </recommendedName>
</protein>
<dbReference type="InterPro" id="IPR003130">
    <property type="entry name" value="GED"/>
</dbReference>
<dbReference type="Ensembl" id="ENSMMOT00000000896.1">
    <property type="protein sequence ID" value="ENSMMOP00000000882.1"/>
    <property type="gene ID" value="ENSMMOG00000000744.1"/>
</dbReference>
<dbReference type="SMART" id="SM00302">
    <property type="entry name" value="GED"/>
    <property type="match status" value="1"/>
</dbReference>
<name>A0A3Q3VRA7_MOLML</name>
<evidence type="ECO:0000259" key="1">
    <source>
        <dbReference type="SMART" id="SM00302"/>
    </source>
</evidence>
<accession>A0A3Q3VRA7</accession>
<evidence type="ECO:0000313" key="2">
    <source>
        <dbReference type="Ensembl" id="ENSMMOP00000000882.1"/>
    </source>
</evidence>
<feature type="domain" description="Dynamin GTPase effector" evidence="1">
    <location>
        <begin position="66"/>
        <end position="152"/>
    </location>
</feature>
<dbReference type="Pfam" id="PF02212">
    <property type="entry name" value="GED"/>
    <property type="match status" value="1"/>
</dbReference>